<evidence type="ECO:0000313" key="2">
    <source>
        <dbReference type="EMBL" id="CAH1412566.1"/>
    </source>
</evidence>
<name>A0AAU9LCY4_9ASTR</name>
<dbReference type="Proteomes" id="UP001157418">
    <property type="component" value="Unassembled WGS sequence"/>
</dbReference>
<dbReference type="PROSITE" id="PS50181">
    <property type="entry name" value="FBOX"/>
    <property type="match status" value="1"/>
</dbReference>
<reference evidence="2 3" key="1">
    <citation type="submission" date="2022-01" db="EMBL/GenBank/DDBJ databases">
        <authorList>
            <person name="Xiong W."/>
            <person name="Schranz E."/>
        </authorList>
    </citation>
    <scope>NUCLEOTIDE SEQUENCE [LARGE SCALE GENOMIC DNA]</scope>
</reference>
<dbReference type="InterPro" id="IPR044809">
    <property type="entry name" value="AUF1-like"/>
</dbReference>
<accession>A0AAU9LCY4</accession>
<dbReference type="CDD" id="cd09917">
    <property type="entry name" value="F-box_SF"/>
    <property type="match status" value="1"/>
</dbReference>
<keyword evidence="3" id="KW-1185">Reference proteome</keyword>
<gene>
    <name evidence="2" type="ORF">LVIROSA_LOCUS574</name>
</gene>
<proteinExistence type="predicted"/>
<dbReference type="EMBL" id="CAKMRJ010000001">
    <property type="protein sequence ID" value="CAH1412566.1"/>
    <property type="molecule type" value="Genomic_DNA"/>
</dbReference>
<dbReference type="SUPFAM" id="SSF81383">
    <property type="entry name" value="F-box domain"/>
    <property type="match status" value="1"/>
</dbReference>
<dbReference type="InterPro" id="IPR036047">
    <property type="entry name" value="F-box-like_dom_sf"/>
</dbReference>
<dbReference type="InterPro" id="IPR001810">
    <property type="entry name" value="F-box_dom"/>
</dbReference>
<organism evidence="2 3">
    <name type="scientific">Lactuca virosa</name>
    <dbReference type="NCBI Taxonomy" id="75947"/>
    <lineage>
        <taxon>Eukaryota</taxon>
        <taxon>Viridiplantae</taxon>
        <taxon>Streptophyta</taxon>
        <taxon>Embryophyta</taxon>
        <taxon>Tracheophyta</taxon>
        <taxon>Spermatophyta</taxon>
        <taxon>Magnoliopsida</taxon>
        <taxon>eudicotyledons</taxon>
        <taxon>Gunneridae</taxon>
        <taxon>Pentapetalae</taxon>
        <taxon>asterids</taxon>
        <taxon>campanulids</taxon>
        <taxon>Asterales</taxon>
        <taxon>Asteraceae</taxon>
        <taxon>Cichorioideae</taxon>
        <taxon>Cichorieae</taxon>
        <taxon>Lactucinae</taxon>
        <taxon>Lactuca</taxon>
    </lineage>
</organism>
<protein>
    <recommendedName>
        <fullName evidence="1">F-box domain-containing protein</fullName>
    </recommendedName>
</protein>
<dbReference type="PANTHER" id="PTHR31215">
    <property type="entry name" value="OS05G0510400 PROTEIN-RELATED"/>
    <property type="match status" value="1"/>
</dbReference>
<evidence type="ECO:0000313" key="3">
    <source>
        <dbReference type="Proteomes" id="UP001157418"/>
    </source>
</evidence>
<dbReference type="AlphaFoldDB" id="A0AAU9LCY4"/>
<evidence type="ECO:0000259" key="1">
    <source>
        <dbReference type="PROSITE" id="PS50181"/>
    </source>
</evidence>
<comment type="caution">
    <text evidence="2">The sequence shown here is derived from an EMBL/GenBank/DDBJ whole genome shotgun (WGS) entry which is preliminary data.</text>
</comment>
<sequence length="357" mass="40109">MKTIVKSPEEDAYDSPLSSLPDEIILQIINKLIDLKTLCFCSLVSRRFSSIVLQVDSVSFTAPLLNSPTSDKITSGDVDGDGFPTKLFRFLINGVVFKPLYLLRRMIVAPSKPLPPIISSFYGQSFRSAVTFLSKFKGVKSLHIELPCSSHRGIDNRCLFKWKVKFGNRIESFFFLSPNSISDSDEFHVNGNGDEQDMDLSNDLFRQKVHIAFQCLKDVILRHRMLLYIIKDLPMLEEASITDSGRRGRLSLSGEKLAEVKKGWVSSAMETLKSEMNRIEVPASVSQCHIPVLDMPVSGYVMKGVTLVVMEMNGLHDEKDSLMSSEDGGSEDKEEAAYTEAVMEILEKHKDRMKVLL</sequence>
<dbReference type="Gene3D" id="1.20.1280.50">
    <property type="match status" value="1"/>
</dbReference>
<dbReference type="Pfam" id="PF12937">
    <property type="entry name" value="F-box-like"/>
    <property type="match status" value="1"/>
</dbReference>
<feature type="domain" description="F-box" evidence="1">
    <location>
        <begin position="14"/>
        <end position="63"/>
    </location>
</feature>